<proteinExistence type="predicted"/>
<dbReference type="InterPro" id="IPR023772">
    <property type="entry name" value="DNA-bd_HTH_TetR-type_CS"/>
</dbReference>
<organism evidence="4 5">
    <name type="scientific">Natrialba aegyptia DSM 13077</name>
    <dbReference type="NCBI Taxonomy" id="1227491"/>
    <lineage>
        <taxon>Archaea</taxon>
        <taxon>Methanobacteriati</taxon>
        <taxon>Methanobacteriota</taxon>
        <taxon>Stenosarchaea group</taxon>
        <taxon>Halobacteria</taxon>
        <taxon>Halobacteriales</taxon>
        <taxon>Natrialbaceae</taxon>
        <taxon>Natrialba</taxon>
    </lineage>
</organism>
<evidence type="ECO:0000313" key="4">
    <source>
        <dbReference type="EMBL" id="ELZ02170.1"/>
    </source>
</evidence>
<dbReference type="PATRIC" id="fig|1227491.4.peg.3600"/>
<feature type="DNA-binding region" description="H-T-H motif" evidence="2">
    <location>
        <begin position="33"/>
        <end position="52"/>
    </location>
</feature>
<name>M0AUD4_9EURY</name>
<evidence type="ECO:0000256" key="2">
    <source>
        <dbReference type="PROSITE-ProRule" id="PRU00335"/>
    </source>
</evidence>
<evidence type="ECO:0000259" key="3">
    <source>
        <dbReference type="PROSITE" id="PS50977"/>
    </source>
</evidence>
<gene>
    <name evidence="4" type="ORF">C480_17597</name>
</gene>
<feature type="domain" description="HTH tetR-type" evidence="3">
    <location>
        <begin position="10"/>
        <end position="70"/>
    </location>
</feature>
<dbReference type="PROSITE" id="PS01081">
    <property type="entry name" value="HTH_TETR_1"/>
    <property type="match status" value="1"/>
</dbReference>
<dbReference type="OrthoDB" id="135877at2157"/>
<evidence type="ECO:0000313" key="5">
    <source>
        <dbReference type="Proteomes" id="UP000011591"/>
    </source>
</evidence>
<dbReference type="SUPFAM" id="SSF46689">
    <property type="entry name" value="Homeodomain-like"/>
    <property type="match status" value="1"/>
</dbReference>
<dbReference type="Proteomes" id="UP000011591">
    <property type="component" value="Unassembled WGS sequence"/>
</dbReference>
<dbReference type="EMBL" id="AOIP01000040">
    <property type="protein sequence ID" value="ELZ02170.1"/>
    <property type="molecule type" value="Genomic_DNA"/>
</dbReference>
<dbReference type="InterPro" id="IPR001647">
    <property type="entry name" value="HTH_TetR"/>
</dbReference>
<protein>
    <submittedName>
        <fullName evidence="4">Transcriptional regulator</fullName>
    </submittedName>
</protein>
<dbReference type="PANTHER" id="PTHR43479:SF11">
    <property type="entry name" value="ACREF_ENVCD OPERON REPRESSOR-RELATED"/>
    <property type="match status" value="1"/>
</dbReference>
<dbReference type="InterPro" id="IPR009057">
    <property type="entry name" value="Homeodomain-like_sf"/>
</dbReference>
<keyword evidence="1 2" id="KW-0238">DNA-binding</keyword>
<comment type="caution">
    <text evidence="4">The sequence shown here is derived from an EMBL/GenBank/DDBJ whole genome shotgun (WGS) entry which is preliminary data.</text>
</comment>
<dbReference type="Pfam" id="PF00440">
    <property type="entry name" value="TetR_N"/>
    <property type="match status" value="1"/>
</dbReference>
<reference evidence="4 5" key="1">
    <citation type="journal article" date="2014" name="PLoS Genet.">
        <title>Phylogenetically driven sequencing of extremely halophilic archaea reveals strategies for static and dynamic osmo-response.</title>
        <authorList>
            <person name="Becker E.A."/>
            <person name="Seitzer P.M."/>
            <person name="Tritt A."/>
            <person name="Larsen D."/>
            <person name="Krusor M."/>
            <person name="Yao A.I."/>
            <person name="Wu D."/>
            <person name="Madern D."/>
            <person name="Eisen J.A."/>
            <person name="Darling A.E."/>
            <person name="Facciotti M.T."/>
        </authorList>
    </citation>
    <scope>NUCLEOTIDE SEQUENCE [LARGE SCALE GENOMIC DNA]</scope>
    <source>
        <strain evidence="4 5">DSM 13077</strain>
    </source>
</reference>
<sequence>MRTFSDEEREQIREQLIQTGQELVLTYGPTKTTVKDITDPVGIAKPTFYQFFDAKADLYLVILERESRTFLENVRDALDGVEDPQEGLERLFWCYVEFGEENPFIQQLVIEGNYQDIIGDGSWDTLDEIQREMWSELIPLIEDLQERCDGPLTEMDLLTISGLMSASLGWLMVHKAEYEQYEAELEMIDEGYYDHIQETMISVLANGLTSPA</sequence>
<dbReference type="PANTHER" id="PTHR43479">
    <property type="entry name" value="ACREF/ENVCD OPERON REPRESSOR-RELATED"/>
    <property type="match status" value="1"/>
</dbReference>
<evidence type="ECO:0000256" key="1">
    <source>
        <dbReference type="ARBA" id="ARBA00023125"/>
    </source>
</evidence>
<dbReference type="RefSeq" id="WP_006666921.1">
    <property type="nucleotide sequence ID" value="NZ_AOIP01000040.1"/>
</dbReference>
<dbReference type="Gene3D" id="1.10.357.10">
    <property type="entry name" value="Tetracycline Repressor, domain 2"/>
    <property type="match status" value="1"/>
</dbReference>
<dbReference type="PROSITE" id="PS50977">
    <property type="entry name" value="HTH_TETR_2"/>
    <property type="match status" value="1"/>
</dbReference>
<dbReference type="GO" id="GO:0003677">
    <property type="term" value="F:DNA binding"/>
    <property type="evidence" value="ECO:0007669"/>
    <property type="project" value="UniProtKB-UniRule"/>
</dbReference>
<dbReference type="InterPro" id="IPR050624">
    <property type="entry name" value="HTH-type_Tx_Regulator"/>
</dbReference>
<dbReference type="AlphaFoldDB" id="M0AUD4"/>
<keyword evidence="5" id="KW-1185">Reference proteome</keyword>
<accession>M0AUD4</accession>